<keyword evidence="8" id="KW-0472">Membrane</keyword>
<evidence type="ECO:0000256" key="9">
    <source>
        <dbReference type="ARBA" id="ARBA00023180"/>
    </source>
</evidence>
<evidence type="ECO:0000256" key="10">
    <source>
        <dbReference type="SAM" id="SignalP"/>
    </source>
</evidence>
<evidence type="ECO:0000313" key="12">
    <source>
        <dbReference type="Proteomes" id="UP001487740"/>
    </source>
</evidence>
<protein>
    <recommendedName>
        <fullName evidence="13">Uronyl 2-sulfotransferase</fullName>
    </recommendedName>
</protein>
<accession>A0AAW0SUH6</accession>
<keyword evidence="6" id="KW-1133">Transmembrane helix</keyword>
<keyword evidence="4" id="KW-0812">Transmembrane</keyword>
<dbReference type="SUPFAM" id="SSF52540">
    <property type="entry name" value="P-loop containing nucleoside triphosphate hydrolases"/>
    <property type="match status" value="1"/>
</dbReference>
<dbReference type="PANTHER" id="PTHR12129:SF15">
    <property type="entry name" value="URONYL 2-SULFOTRANSFERASE"/>
    <property type="match status" value="1"/>
</dbReference>
<keyword evidence="12" id="KW-1185">Reference proteome</keyword>
<keyword evidence="9" id="KW-0325">Glycoprotein</keyword>
<proteinExistence type="inferred from homology"/>
<gene>
    <name evidence="11" type="ORF">O3P69_009572</name>
</gene>
<dbReference type="EMBL" id="JARAKH010000044">
    <property type="protein sequence ID" value="KAK8378925.1"/>
    <property type="molecule type" value="Genomic_DNA"/>
</dbReference>
<keyword evidence="3" id="KW-0808">Transferase</keyword>
<comment type="caution">
    <text evidence="11">The sequence shown here is derived from an EMBL/GenBank/DDBJ whole genome shotgun (WGS) entry which is preliminary data.</text>
</comment>
<evidence type="ECO:0000256" key="6">
    <source>
        <dbReference type="ARBA" id="ARBA00022989"/>
    </source>
</evidence>
<feature type="chain" id="PRO_5043609386" description="Uronyl 2-sulfotransferase" evidence="10">
    <location>
        <begin position="34"/>
        <end position="327"/>
    </location>
</feature>
<comment type="similarity">
    <text evidence="2">Belongs to the sulfotransferase 3 family.</text>
</comment>
<evidence type="ECO:0000256" key="3">
    <source>
        <dbReference type="ARBA" id="ARBA00022679"/>
    </source>
</evidence>
<sequence length="327" mass="37729">MAWGPLLPRLRGVGALALLLVLAVLLMAYTAHQQVRQPSRRGGDQVFDARHVAEHQTRHVLFFNRVPKCGSEMLVLLLQWLQARNGFRHMRLKNTVKRYLTFDQQAALVEEIGERVQESTEPRVSFDRHVYFTNFTSYGFKMPIYLNLVRDPVEKMASRFYYARATPRPGAATPPGYTSPAPPHYTSLEECLRYQDPECTFLTGHHYDLTIPYFCGHEDFCRELNNEAALSLAKRRVEAWYPVVGVLEKVNATLAVLQHHLPHYFAGVLDLYHNDLLAAPHYNRNQQRPPTSPEVEAALKTNLSLEYDFYNYLKQRLGKQFQELPVT</sequence>
<dbReference type="Gene3D" id="3.40.50.300">
    <property type="entry name" value="P-loop containing nucleotide triphosphate hydrolases"/>
    <property type="match status" value="1"/>
</dbReference>
<dbReference type="Proteomes" id="UP001487740">
    <property type="component" value="Unassembled WGS sequence"/>
</dbReference>
<dbReference type="GO" id="GO:0008146">
    <property type="term" value="F:sulfotransferase activity"/>
    <property type="evidence" value="ECO:0007669"/>
    <property type="project" value="InterPro"/>
</dbReference>
<keyword evidence="7" id="KW-0333">Golgi apparatus</keyword>
<dbReference type="PANTHER" id="PTHR12129">
    <property type="entry name" value="HEPARAN SULFATE 2-O-SULFOTRANSFERASE"/>
    <property type="match status" value="1"/>
</dbReference>
<reference evidence="11 12" key="1">
    <citation type="submission" date="2023-03" db="EMBL/GenBank/DDBJ databases">
        <title>High-quality genome of Scylla paramamosain provides insights in environmental adaptation.</title>
        <authorList>
            <person name="Zhang L."/>
        </authorList>
    </citation>
    <scope>NUCLEOTIDE SEQUENCE [LARGE SCALE GENOMIC DNA]</scope>
    <source>
        <strain evidence="11">LZ_2023a</strain>
        <tissue evidence="11">Muscle</tissue>
    </source>
</reference>
<evidence type="ECO:0008006" key="13">
    <source>
        <dbReference type="Google" id="ProtNLM"/>
    </source>
</evidence>
<dbReference type="GO" id="GO:0000139">
    <property type="term" value="C:Golgi membrane"/>
    <property type="evidence" value="ECO:0007669"/>
    <property type="project" value="UniProtKB-SubCell"/>
</dbReference>
<name>A0AAW0SUH6_SCYPA</name>
<evidence type="ECO:0000313" key="11">
    <source>
        <dbReference type="EMBL" id="KAK8378925.1"/>
    </source>
</evidence>
<dbReference type="AlphaFoldDB" id="A0AAW0SUH6"/>
<dbReference type="Pfam" id="PF03567">
    <property type="entry name" value="Sulfotransfer_2"/>
    <property type="match status" value="1"/>
</dbReference>
<dbReference type="InterPro" id="IPR027417">
    <property type="entry name" value="P-loop_NTPase"/>
</dbReference>
<keyword evidence="10" id="KW-0732">Signal</keyword>
<evidence type="ECO:0000256" key="1">
    <source>
        <dbReference type="ARBA" id="ARBA00004323"/>
    </source>
</evidence>
<evidence type="ECO:0000256" key="2">
    <source>
        <dbReference type="ARBA" id="ARBA00010569"/>
    </source>
</evidence>
<evidence type="ECO:0000256" key="5">
    <source>
        <dbReference type="ARBA" id="ARBA00022968"/>
    </source>
</evidence>
<dbReference type="InterPro" id="IPR007734">
    <property type="entry name" value="Heparan_SO4_2-O-STrfase"/>
</dbReference>
<feature type="signal peptide" evidence="10">
    <location>
        <begin position="1"/>
        <end position="33"/>
    </location>
</feature>
<organism evidence="11 12">
    <name type="scientific">Scylla paramamosain</name>
    <name type="common">Mud crab</name>
    <dbReference type="NCBI Taxonomy" id="85552"/>
    <lineage>
        <taxon>Eukaryota</taxon>
        <taxon>Metazoa</taxon>
        <taxon>Ecdysozoa</taxon>
        <taxon>Arthropoda</taxon>
        <taxon>Crustacea</taxon>
        <taxon>Multicrustacea</taxon>
        <taxon>Malacostraca</taxon>
        <taxon>Eumalacostraca</taxon>
        <taxon>Eucarida</taxon>
        <taxon>Decapoda</taxon>
        <taxon>Pleocyemata</taxon>
        <taxon>Brachyura</taxon>
        <taxon>Eubrachyura</taxon>
        <taxon>Portunoidea</taxon>
        <taxon>Portunidae</taxon>
        <taxon>Portuninae</taxon>
        <taxon>Scylla</taxon>
    </lineage>
</organism>
<evidence type="ECO:0000256" key="7">
    <source>
        <dbReference type="ARBA" id="ARBA00023034"/>
    </source>
</evidence>
<keyword evidence="5" id="KW-0735">Signal-anchor</keyword>
<evidence type="ECO:0000256" key="8">
    <source>
        <dbReference type="ARBA" id="ARBA00023136"/>
    </source>
</evidence>
<evidence type="ECO:0000256" key="4">
    <source>
        <dbReference type="ARBA" id="ARBA00022692"/>
    </source>
</evidence>
<comment type="subcellular location">
    <subcellularLocation>
        <location evidence="1">Golgi apparatus membrane</location>
        <topology evidence="1">Single-pass type II membrane protein</topology>
    </subcellularLocation>
</comment>
<dbReference type="InterPro" id="IPR005331">
    <property type="entry name" value="Sulfotransferase"/>
</dbReference>